<comment type="caution">
    <text evidence="1">The sequence shown here is derived from an EMBL/GenBank/DDBJ whole genome shotgun (WGS) entry which is preliminary data.</text>
</comment>
<evidence type="ECO:0000313" key="1">
    <source>
        <dbReference type="EMBL" id="KAH7420999.1"/>
    </source>
</evidence>
<evidence type="ECO:0000313" key="2">
    <source>
        <dbReference type="Proteomes" id="UP000825935"/>
    </source>
</evidence>
<name>A0A8T2TK47_CERRI</name>
<organism evidence="1 2">
    <name type="scientific">Ceratopteris richardii</name>
    <name type="common">Triangle waterfern</name>
    <dbReference type="NCBI Taxonomy" id="49495"/>
    <lineage>
        <taxon>Eukaryota</taxon>
        <taxon>Viridiplantae</taxon>
        <taxon>Streptophyta</taxon>
        <taxon>Embryophyta</taxon>
        <taxon>Tracheophyta</taxon>
        <taxon>Polypodiopsida</taxon>
        <taxon>Polypodiidae</taxon>
        <taxon>Polypodiales</taxon>
        <taxon>Pteridineae</taxon>
        <taxon>Pteridaceae</taxon>
        <taxon>Parkerioideae</taxon>
        <taxon>Ceratopteris</taxon>
    </lineage>
</organism>
<keyword evidence="2" id="KW-1185">Reference proteome</keyword>
<gene>
    <name evidence="1" type="ORF">KP509_13G035500</name>
</gene>
<dbReference type="Proteomes" id="UP000825935">
    <property type="component" value="Chromosome 13"/>
</dbReference>
<accession>A0A8T2TK47</accession>
<sequence>MSNTLRSSSTRKMSTLEYLTFFLKANPSSMIKVASCGCNFTSVFGALCSCNFVKKCLSVASLSLPDIYLVQWYHDSRGAGLCVMYCPLSKREKISADCFINGRDNDLMHF</sequence>
<proteinExistence type="predicted"/>
<dbReference type="AlphaFoldDB" id="A0A8T2TK47"/>
<dbReference type="EMBL" id="CM035418">
    <property type="protein sequence ID" value="KAH7420999.1"/>
    <property type="molecule type" value="Genomic_DNA"/>
</dbReference>
<protein>
    <submittedName>
        <fullName evidence="1">Uncharacterized protein</fullName>
    </submittedName>
</protein>
<reference evidence="1" key="1">
    <citation type="submission" date="2021-08" db="EMBL/GenBank/DDBJ databases">
        <title>WGS assembly of Ceratopteris richardii.</title>
        <authorList>
            <person name="Marchant D.B."/>
            <person name="Chen G."/>
            <person name="Jenkins J."/>
            <person name="Shu S."/>
            <person name="Leebens-Mack J."/>
            <person name="Grimwood J."/>
            <person name="Schmutz J."/>
            <person name="Soltis P."/>
            <person name="Soltis D."/>
            <person name="Chen Z.-H."/>
        </authorList>
    </citation>
    <scope>NUCLEOTIDE SEQUENCE</scope>
    <source>
        <strain evidence="1">Whitten #5841</strain>
        <tissue evidence="1">Leaf</tissue>
    </source>
</reference>